<feature type="transmembrane region" description="Helical" evidence="10">
    <location>
        <begin position="346"/>
        <end position="369"/>
    </location>
</feature>
<dbReference type="CDD" id="cd13137">
    <property type="entry name" value="MATE_NorM_like"/>
    <property type="match status" value="1"/>
</dbReference>
<dbReference type="Proteomes" id="UP000823598">
    <property type="component" value="Unassembled WGS sequence"/>
</dbReference>
<keyword evidence="6 10" id="KW-1133">Transmembrane helix</keyword>
<feature type="transmembrane region" description="Helical" evidence="10">
    <location>
        <begin position="399"/>
        <end position="418"/>
    </location>
</feature>
<dbReference type="PANTHER" id="PTHR43298">
    <property type="entry name" value="MULTIDRUG RESISTANCE PROTEIN NORM-RELATED"/>
    <property type="match status" value="1"/>
</dbReference>
<evidence type="ECO:0000256" key="8">
    <source>
        <dbReference type="ARBA" id="ARBA00023136"/>
    </source>
</evidence>
<dbReference type="GO" id="GO:0015297">
    <property type="term" value="F:antiporter activity"/>
    <property type="evidence" value="ECO:0007669"/>
    <property type="project" value="UniProtKB-KW"/>
</dbReference>
<dbReference type="GO" id="GO:0042910">
    <property type="term" value="F:xenobiotic transmembrane transporter activity"/>
    <property type="evidence" value="ECO:0007669"/>
    <property type="project" value="InterPro"/>
</dbReference>
<feature type="transmembrane region" description="Helical" evidence="10">
    <location>
        <begin position="184"/>
        <end position="202"/>
    </location>
</feature>
<evidence type="ECO:0000256" key="3">
    <source>
        <dbReference type="ARBA" id="ARBA00022449"/>
    </source>
</evidence>
<evidence type="ECO:0000256" key="4">
    <source>
        <dbReference type="ARBA" id="ARBA00022475"/>
    </source>
</evidence>
<comment type="caution">
    <text evidence="11">The sequence shown here is derived from an EMBL/GenBank/DDBJ whole genome shotgun (WGS) entry which is preliminary data.</text>
</comment>
<evidence type="ECO:0000313" key="12">
    <source>
        <dbReference type="Proteomes" id="UP000823598"/>
    </source>
</evidence>
<protein>
    <recommendedName>
        <fullName evidence="9">Multidrug-efflux transporter</fullName>
    </recommendedName>
</protein>
<keyword evidence="3" id="KW-0050">Antiport</keyword>
<reference evidence="11" key="2">
    <citation type="journal article" date="2021" name="PeerJ">
        <title>Extensive microbial diversity within the chicken gut microbiome revealed by metagenomics and culture.</title>
        <authorList>
            <person name="Gilroy R."/>
            <person name="Ravi A."/>
            <person name="Getino M."/>
            <person name="Pursley I."/>
            <person name="Horton D.L."/>
            <person name="Alikhan N.F."/>
            <person name="Baker D."/>
            <person name="Gharbi K."/>
            <person name="Hall N."/>
            <person name="Watson M."/>
            <person name="Adriaenssens E.M."/>
            <person name="Foster-Nyarko E."/>
            <person name="Jarju S."/>
            <person name="Secka A."/>
            <person name="Antonio M."/>
            <person name="Oren A."/>
            <person name="Chaudhuri R.R."/>
            <person name="La Ragione R."/>
            <person name="Hildebrand F."/>
            <person name="Pallen M.J."/>
        </authorList>
    </citation>
    <scope>NUCLEOTIDE SEQUENCE</scope>
    <source>
        <strain evidence="11">6919</strain>
    </source>
</reference>
<feature type="transmembrane region" description="Helical" evidence="10">
    <location>
        <begin position="151"/>
        <end position="172"/>
    </location>
</feature>
<feature type="transmembrane region" description="Helical" evidence="10">
    <location>
        <begin position="64"/>
        <end position="91"/>
    </location>
</feature>
<keyword evidence="7" id="KW-0406">Ion transport</keyword>
<organism evidence="11 12">
    <name type="scientific">Candidatus Limisoma faecipullorum</name>
    <dbReference type="NCBI Taxonomy" id="2840854"/>
    <lineage>
        <taxon>Bacteria</taxon>
        <taxon>Pseudomonadati</taxon>
        <taxon>Bacteroidota</taxon>
        <taxon>Bacteroidia</taxon>
        <taxon>Bacteroidales</taxon>
        <taxon>Candidatus Limisoma</taxon>
    </lineage>
</organism>
<gene>
    <name evidence="11" type="ORF">IAB88_06620</name>
</gene>
<dbReference type="PIRSF" id="PIRSF006603">
    <property type="entry name" value="DinF"/>
    <property type="match status" value="1"/>
</dbReference>
<keyword evidence="8 10" id="KW-0472">Membrane</keyword>
<feature type="transmembrane region" description="Helical" evidence="10">
    <location>
        <begin position="222"/>
        <end position="245"/>
    </location>
</feature>
<feature type="transmembrane region" description="Helical" evidence="10">
    <location>
        <begin position="448"/>
        <end position="467"/>
    </location>
</feature>
<proteinExistence type="predicted"/>
<dbReference type="AlphaFoldDB" id="A0A9D9IRA1"/>
<keyword evidence="4" id="KW-1003">Cell membrane</keyword>
<dbReference type="GO" id="GO:0006811">
    <property type="term" value="P:monoatomic ion transport"/>
    <property type="evidence" value="ECO:0007669"/>
    <property type="project" value="UniProtKB-KW"/>
</dbReference>
<reference evidence="11" key="1">
    <citation type="submission" date="2020-10" db="EMBL/GenBank/DDBJ databases">
        <authorList>
            <person name="Gilroy R."/>
        </authorList>
    </citation>
    <scope>NUCLEOTIDE SEQUENCE</scope>
    <source>
        <strain evidence="11">6919</strain>
    </source>
</reference>
<evidence type="ECO:0000256" key="1">
    <source>
        <dbReference type="ARBA" id="ARBA00004651"/>
    </source>
</evidence>
<dbReference type="InterPro" id="IPR050222">
    <property type="entry name" value="MATE_MdtK"/>
</dbReference>
<dbReference type="PANTHER" id="PTHR43298:SF2">
    <property type="entry name" value="FMN_FAD EXPORTER YEEO-RELATED"/>
    <property type="match status" value="1"/>
</dbReference>
<sequence length="476" mass="51052">MATGALNAKVDRLLRMIRDGKEMTLRQQLSLVVQLSIPAIVAQFSSIAMQYIDAAMVGSVGADASASIGLVSTSTWLMSGLCSAVAIGFTVQVAHLVGANDFRKARVVLRQSFVAAAFFGIFMALLGSGVSLRLPEMLGGSDEINPGATHYFMIFSLFLPVLLMIQLSGGMLRCSGNMKVPSMLNVLMCVLDVIFNYFLIFPTRDIEVAGLSFEMPGAGLGVVGAALGTGFAEIVVAVAMIWFLCRKSPELKLTGEKGSFTPRREVVREAVRISTPLALEHAVICGAQIMTTVIVAPLGVFAIAANSFAITAESLCYMPGYGIADAATTLVGQSVGARRKRLCLRFANITVLMGIAVMGLMGIIMYVFAPEIIGVMTPVEEIRELGVMSLRIEAFAEPMFAASIVAYGAFVGAGYTLVPSLMNLVSIWAVRLSLAAYLAPFMGLRGVWIAMCVELCFRGVIFLIRLWTKGWLKIFK</sequence>
<dbReference type="InterPro" id="IPR048279">
    <property type="entry name" value="MdtK-like"/>
</dbReference>
<keyword evidence="5 10" id="KW-0812">Transmembrane</keyword>
<evidence type="ECO:0000256" key="5">
    <source>
        <dbReference type="ARBA" id="ARBA00022692"/>
    </source>
</evidence>
<evidence type="ECO:0000256" key="10">
    <source>
        <dbReference type="SAM" id="Phobius"/>
    </source>
</evidence>
<dbReference type="GO" id="GO:0005886">
    <property type="term" value="C:plasma membrane"/>
    <property type="evidence" value="ECO:0007669"/>
    <property type="project" value="UniProtKB-SubCell"/>
</dbReference>
<dbReference type="NCBIfam" id="TIGR00797">
    <property type="entry name" value="matE"/>
    <property type="match status" value="1"/>
</dbReference>
<dbReference type="Pfam" id="PF01554">
    <property type="entry name" value="MatE"/>
    <property type="match status" value="2"/>
</dbReference>
<name>A0A9D9IRA1_9BACT</name>
<evidence type="ECO:0000256" key="7">
    <source>
        <dbReference type="ARBA" id="ARBA00023065"/>
    </source>
</evidence>
<feature type="transmembrane region" description="Helical" evidence="10">
    <location>
        <begin position="31"/>
        <end position="52"/>
    </location>
</feature>
<comment type="subcellular location">
    <subcellularLocation>
        <location evidence="1">Cell membrane</location>
        <topology evidence="1">Multi-pass membrane protein</topology>
    </subcellularLocation>
</comment>
<evidence type="ECO:0000256" key="9">
    <source>
        <dbReference type="ARBA" id="ARBA00031636"/>
    </source>
</evidence>
<evidence type="ECO:0000313" key="11">
    <source>
        <dbReference type="EMBL" id="MBO8476649.1"/>
    </source>
</evidence>
<evidence type="ECO:0000256" key="2">
    <source>
        <dbReference type="ARBA" id="ARBA00022448"/>
    </source>
</evidence>
<keyword evidence="2" id="KW-0813">Transport</keyword>
<dbReference type="EMBL" id="JADIMC010000075">
    <property type="protein sequence ID" value="MBO8476649.1"/>
    <property type="molecule type" value="Genomic_DNA"/>
</dbReference>
<evidence type="ECO:0000256" key="6">
    <source>
        <dbReference type="ARBA" id="ARBA00022989"/>
    </source>
</evidence>
<accession>A0A9D9IRA1</accession>
<dbReference type="InterPro" id="IPR002528">
    <property type="entry name" value="MATE_fam"/>
</dbReference>
<feature type="transmembrane region" description="Helical" evidence="10">
    <location>
        <begin position="112"/>
        <end position="131"/>
    </location>
</feature>